<evidence type="ECO:0000313" key="3">
    <source>
        <dbReference type="Proteomes" id="UP000236621"/>
    </source>
</evidence>
<dbReference type="EMBL" id="NRSZ01000478">
    <property type="protein sequence ID" value="PNY26958.1"/>
    <property type="molecule type" value="Genomic_DNA"/>
</dbReference>
<evidence type="ECO:0000313" key="2">
    <source>
        <dbReference type="EMBL" id="PNY26958.1"/>
    </source>
</evidence>
<accession>A0A2K3QHD5</accession>
<feature type="compositionally biased region" description="Low complexity" evidence="1">
    <location>
        <begin position="48"/>
        <end position="74"/>
    </location>
</feature>
<evidence type="ECO:0000256" key="1">
    <source>
        <dbReference type="SAM" id="MobiDB-lite"/>
    </source>
</evidence>
<name>A0A2K3QHD5_9HYPO</name>
<dbReference type="AlphaFoldDB" id="A0A2K3QHD5"/>
<feature type="compositionally biased region" description="Polar residues" evidence="1">
    <location>
        <begin position="1"/>
        <end position="16"/>
    </location>
</feature>
<gene>
    <name evidence="2" type="ORF">TCAP_03118</name>
</gene>
<sequence>MSIMNGSSRAAPSPSVNPGAQPSGASSAQAGGMPIDIPALSRAKRTGSSASDASISLSSLSSLSSSLSSSSLRKTSSRWVKPSPTVNVHTTCGRHTDQYLFGGPSLSELARGIMGKKK</sequence>
<proteinExistence type="predicted"/>
<feature type="region of interest" description="Disordered" evidence="1">
    <location>
        <begin position="1"/>
        <end position="91"/>
    </location>
</feature>
<comment type="caution">
    <text evidence="2">The sequence shown here is derived from an EMBL/GenBank/DDBJ whole genome shotgun (WGS) entry which is preliminary data.</text>
</comment>
<keyword evidence="3" id="KW-1185">Reference proteome</keyword>
<reference evidence="2 3" key="1">
    <citation type="submission" date="2017-08" db="EMBL/GenBank/DDBJ databases">
        <title>Harnessing the power of phylogenomics to disentangle the directionality and signatures of interkingdom host jumping in the parasitic fungal genus Tolypocladium.</title>
        <authorList>
            <person name="Quandt C.A."/>
            <person name="Patterson W."/>
            <person name="Spatafora J.W."/>
        </authorList>
    </citation>
    <scope>NUCLEOTIDE SEQUENCE [LARGE SCALE GENOMIC DNA]</scope>
    <source>
        <strain evidence="2 3">CBS 113982</strain>
    </source>
</reference>
<dbReference type="OrthoDB" id="5089392at2759"/>
<feature type="compositionally biased region" description="Low complexity" evidence="1">
    <location>
        <begin position="18"/>
        <end position="32"/>
    </location>
</feature>
<dbReference type="Proteomes" id="UP000236621">
    <property type="component" value="Unassembled WGS sequence"/>
</dbReference>
<protein>
    <submittedName>
        <fullName evidence="2">Uncharacterized protein</fullName>
    </submittedName>
</protein>
<organism evidence="2 3">
    <name type="scientific">Tolypocladium capitatum</name>
    <dbReference type="NCBI Taxonomy" id="45235"/>
    <lineage>
        <taxon>Eukaryota</taxon>
        <taxon>Fungi</taxon>
        <taxon>Dikarya</taxon>
        <taxon>Ascomycota</taxon>
        <taxon>Pezizomycotina</taxon>
        <taxon>Sordariomycetes</taxon>
        <taxon>Hypocreomycetidae</taxon>
        <taxon>Hypocreales</taxon>
        <taxon>Ophiocordycipitaceae</taxon>
        <taxon>Tolypocladium</taxon>
    </lineage>
</organism>